<feature type="transmembrane region" description="Helical" evidence="10">
    <location>
        <begin position="385"/>
        <end position="410"/>
    </location>
</feature>
<keyword evidence="2" id="KW-0723">Serine/threonine-protein kinase</keyword>
<comment type="subcellular location">
    <subcellularLocation>
        <location evidence="1">Membrane</location>
        <topology evidence="1">Single-pass type I membrane protein</topology>
    </subcellularLocation>
</comment>
<evidence type="ECO:0000256" key="7">
    <source>
        <dbReference type="ARBA" id="ARBA00023180"/>
    </source>
</evidence>
<evidence type="ECO:0000256" key="10">
    <source>
        <dbReference type="SAM" id="Phobius"/>
    </source>
</evidence>
<dbReference type="Gene3D" id="1.10.510.10">
    <property type="entry name" value="Transferase(Phosphotransferase) domain 1"/>
    <property type="match status" value="1"/>
</dbReference>
<feature type="signal peptide" evidence="11">
    <location>
        <begin position="1"/>
        <end position="25"/>
    </location>
</feature>
<dbReference type="PANTHER" id="PTHR34590">
    <property type="entry name" value="OS03G0124300 PROTEIN-RELATED"/>
    <property type="match status" value="1"/>
</dbReference>
<dbReference type="SUPFAM" id="SSF56112">
    <property type="entry name" value="Protein kinase-like (PK-like)"/>
    <property type="match status" value="1"/>
</dbReference>
<evidence type="ECO:0000313" key="14">
    <source>
        <dbReference type="Proteomes" id="UP000585474"/>
    </source>
</evidence>
<gene>
    <name evidence="13" type="ORF">Acr_02g0001340</name>
</gene>
<keyword evidence="14" id="KW-1185">Reference proteome</keyword>
<evidence type="ECO:0000259" key="12">
    <source>
        <dbReference type="PROSITE" id="PS50011"/>
    </source>
</evidence>
<dbReference type="Pfam" id="PF07714">
    <property type="entry name" value="PK_Tyr_Ser-Thr"/>
    <property type="match status" value="1"/>
</dbReference>
<dbReference type="OrthoDB" id="640180at2759"/>
<keyword evidence="6 8" id="KW-0067">ATP-binding</keyword>
<dbReference type="PANTHER" id="PTHR34590:SF18">
    <property type="entry name" value="MALECTIN-LIKE DOMAIN-CONTAINING PROTEIN"/>
    <property type="match status" value="1"/>
</dbReference>
<feature type="compositionally biased region" description="Polar residues" evidence="9">
    <location>
        <begin position="695"/>
        <end position="705"/>
    </location>
</feature>
<dbReference type="GO" id="GO:0005524">
    <property type="term" value="F:ATP binding"/>
    <property type="evidence" value="ECO:0007669"/>
    <property type="project" value="UniProtKB-UniRule"/>
</dbReference>
<dbReference type="GO" id="GO:0016020">
    <property type="term" value="C:membrane"/>
    <property type="evidence" value="ECO:0007669"/>
    <property type="project" value="UniProtKB-SubCell"/>
</dbReference>
<evidence type="ECO:0000313" key="13">
    <source>
        <dbReference type="EMBL" id="GFY81894.1"/>
    </source>
</evidence>
<accession>A0A7J0E5V9</accession>
<dbReference type="GO" id="GO:0004714">
    <property type="term" value="F:transmembrane receptor protein tyrosine kinase activity"/>
    <property type="evidence" value="ECO:0007669"/>
    <property type="project" value="InterPro"/>
</dbReference>
<dbReference type="Pfam" id="PF12819">
    <property type="entry name" value="Malectin_like"/>
    <property type="match status" value="1"/>
</dbReference>
<dbReference type="InterPro" id="IPR045272">
    <property type="entry name" value="ANXUR1/2-like"/>
</dbReference>
<name>A0A7J0E5V9_9ERIC</name>
<dbReference type="GO" id="GO:0004674">
    <property type="term" value="F:protein serine/threonine kinase activity"/>
    <property type="evidence" value="ECO:0007669"/>
    <property type="project" value="UniProtKB-KW"/>
</dbReference>
<dbReference type="Proteomes" id="UP000585474">
    <property type="component" value="Unassembled WGS sequence"/>
</dbReference>
<dbReference type="PROSITE" id="PS50011">
    <property type="entry name" value="PROTEIN_KINASE_DOM"/>
    <property type="match status" value="1"/>
</dbReference>
<keyword evidence="5 13" id="KW-0418">Kinase</keyword>
<keyword evidence="10" id="KW-0812">Transmembrane</keyword>
<evidence type="ECO:0000256" key="1">
    <source>
        <dbReference type="ARBA" id="ARBA00004479"/>
    </source>
</evidence>
<dbReference type="InterPro" id="IPR011009">
    <property type="entry name" value="Kinase-like_dom_sf"/>
</dbReference>
<dbReference type="AlphaFoldDB" id="A0A7J0E5V9"/>
<dbReference type="PROSITE" id="PS00107">
    <property type="entry name" value="PROTEIN_KINASE_ATP"/>
    <property type="match status" value="1"/>
</dbReference>
<evidence type="ECO:0000256" key="3">
    <source>
        <dbReference type="ARBA" id="ARBA00022679"/>
    </source>
</evidence>
<evidence type="ECO:0000256" key="8">
    <source>
        <dbReference type="PROSITE-ProRule" id="PRU10141"/>
    </source>
</evidence>
<keyword evidence="4 8" id="KW-0547">Nucleotide-binding</keyword>
<dbReference type="InterPro" id="IPR024788">
    <property type="entry name" value="Malectin-like_Carb-bd_dom"/>
</dbReference>
<proteinExistence type="predicted"/>
<feature type="region of interest" description="Disordered" evidence="9">
    <location>
        <begin position="660"/>
        <end position="705"/>
    </location>
</feature>
<dbReference type="Gene3D" id="2.60.120.430">
    <property type="entry name" value="Galactose-binding lectin"/>
    <property type="match status" value="2"/>
</dbReference>
<dbReference type="EMBL" id="BJWL01000002">
    <property type="protein sequence ID" value="GFY81894.1"/>
    <property type="molecule type" value="Genomic_DNA"/>
</dbReference>
<dbReference type="FunFam" id="2.60.120.430:FF:000001">
    <property type="entry name" value="Receptor-like protein kinase FERONIA"/>
    <property type="match status" value="1"/>
</dbReference>
<dbReference type="InterPro" id="IPR001245">
    <property type="entry name" value="Ser-Thr/Tyr_kinase_cat_dom"/>
</dbReference>
<evidence type="ECO:0000256" key="9">
    <source>
        <dbReference type="SAM" id="MobiDB-lite"/>
    </source>
</evidence>
<organism evidence="13 14">
    <name type="scientific">Actinidia rufa</name>
    <dbReference type="NCBI Taxonomy" id="165716"/>
    <lineage>
        <taxon>Eukaryota</taxon>
        <taxon>Viridiplantae</taxon>
        <taxon>Streptophyta</taxon>
        <taxon>Embryophyta</taxon>
        <taxon>Tracheophyta</taxon>
        <taxon>Spermatophyta</taxon>
        <taxon>Magnoliopsida</taxon>
        <taxon>eudicotyledons</taxon>
        <taxon>Gunneridae</taxon>
        <taxon>Pentapetalae</taxon>
        <taxon>asterids</taxon>
        <taxon>Ericales</taxon>
        <taxon>Actinidiaceae</taxon>
        <taxon>Actinidia</taxon>
    </lineage>
</organism>
<comment type="caution">
    <text evidence="13">The sequence shown here is derived from an EMBL/GenBank/DDBJ whole genome shotgun (WGS) entry which is preliminary data.</text>
</comment>
<feature type="domain" description="Protein kinase" evidence="12">
    <location>
        <begin position="470"/>
        <end position="705"/>
    </location>
</feature>
<feature type="binding site" evidence="8">
    <location>
        <position position="498"/>
    </location>
    <ligand>
        <name>ATP</name>
        <dbReference type="ChEBI" id="CHEBI:30616"/>
    </ligand>
</feature>
<feature type="chain" id="PRO_5029882780" evidence="11">
    <location>
        <begin position="26"/>
        <end position="705"/>
    </location>
</feature>
<keyword evidence="7" id="KW-0325">Glycoprotein</keyword>
<evidence type="ECO:0000256" key="2">
    <source>
        <dbReference type="ARBA" id="ARBA00022527"/>
    </source>
</evidence>
<evidence type="ECO:0000256" key="4">
    <source>
        <dbReference type="ARBA" id="ARBA00022741"/>
    </source>
</evidence>
<evidence type="ECO:0000256" key="11">
    <source>
        <dbReference type="SAM" id="SignalP"/>
    </source>
</evidence>
<keyword evidence="10" id="KW-0472">Membrane</keyword>
<keyword evidence="3" id="KW-0808">Transferase</keyword>
<dbReference type="FunFam" id="3.30.200.20:FF:000039">
    <property type="entry name" value="receptor-like protein kinase FERONIA"/>
    <property type="match status" value="1"/>
</dbReference>
<evidence type="ECO:0000256" key="6">
    <source>
        <dbReference type="ARBA" id="ARBA00022840"/>
    </source>
</evidence>
<dbReference type="InterPro" id="IPR017441">
    <property type="entry name" value="Protein_kinase_ATP_BS"/>
</dbReference>
<protein>
    <submittedName>
        <fullName evidence="13">Protein kinase superfamily protein</fullName>
    </submittedName>
</protein>
<evidence type="ECO:0000256" key="5">
    <source>
        <dbReference type="ARBA" id="ARBA00022777"/>
    </source>
</evidence>
<dbReference type="Gene3D" id="3.30.200.20">
    <property type="entry name" value="Phosphorylase Kinase, domain 1"/>
    <property type="match status" value="1"/>
</dbReference>
<sequence>MAMKITTISIAFFLIYFSLPPLSTAFVPQDNYLISCGSSANTTADNRIFVGDLSKPGSVSLSSARVFTSASSYEFNIKKIGKHLVRLHFSPFNSGNHNLNHANFSVLANGFSILSNYGVKHTVIKEFIMMVNVVDFEIEFVPMSLLGFAFVNAIEVFSAPDDLIFDYGAKLIGPNGLQEFKNISEQVLETVYRINVGGSKLTPFNDTLWRTWTSDEDFLVLKSAAKIASTTHTPNYQKGGASREIAPDNVYMTAQQMNKDNLSLALMFNITWEFPVGSGVARYFVRLHFCDIVSKSLNQLYFNVFINGFIAYKDLDLSTLTFHLLASPYYIDFAVDSDSSGVVRISVGPSELSTSLGKNAILNGVEIMKMVNFVGAETQSKKISIGVLVGSIVGGLSFLCLLVLALLVILRCRKQKKKPKPAESMGWTSLRVGSLHSRLSEGTTLASPGPNGYLGLKISFAEIQVATNNFDQNLIIGSGGFGTVYKGVLNENTKVAVKRGVPGSRQGLPEFQSEITVLSKIRHHHLVSLVGYCEEQSEMILVYEYMEKGPLKNHLYGSGLPPMSGPCLNETHVLCARPAVDPLLTREQVNLAEWAIEWQQKGRLDQIIDPYLTGKIRPSSLKKFGDTAEKCVAEYGVDRPTMGDVLWNLEYALQLQETRSQRELHEDSGISGSGVVPKLPSSSVGTGGDSGGSEVFSQLLNSEGR</sequence>
<keyword evidence="11" id="KW-0732">Signal</keyword>
<keyword evidence="10" id="KW-1133">Transmembrane helix</keyword>
<dbReference type="InterPro" id="IPR000719">
    <property type="entry name" value="Prot_kinase_dom"/>
</dbReference>
<reference evidence="13 14" key="1">
    <citation type="submission" date="2019-07" db="EMBL/GenBank/DDBJ databases">
        <title>De Novo Assembly of kiwifruit Actinidia rufa.</title>
        <authorList>
            <person name="Sugita-Konishi S."/>
            <person name="Sato K."/>
            <person name="Mori E."/>
            <person name="Abe Y."/>
            <person name="Kisaki G."/>
            <person name="Hamano K."/>
            <person name="Suezawa K."/>
            <person name="Otani M."/>
            <person name="Fukuda T."/>
            <person name="Manabe T."/>
            <person name="Gomi K."/>
            <person name="Tabuchi M."/>
            <person name="Akimitsu K."/>
            <person name="Kataoka I."/>
        </authorList>
    </citation>
    <scope>NUCLEOTIDE SEQUENCE [LARGE SCALE GENOMIC DNA]</scope>
    <source>
        <strain evidence="14">cv. Fuchu</strain>
    </source>
</reference>